<evidence type="ECO:0000256" key="2">
    <source>
        <dbReference type="SAM" id="SignalP"/>
    </source>
</evidence>
<gene>
    <name evidence="3" type="ORF">EPI11_09245</name>
</gene>
<keyword evidence="2" id="KW-0732">Signal</keyword>
<reference evidence="3 4" key="1">
    <citation type="submission" date="2019-01" db="EMBL/GenBank/DDBJ databases">
        <title>Flavobacterium sp. nov.,isolated from freshwater.</title>
        <authorList>
            <person name="Zhang R."/>
            <person name="Du Z.-J."/>
        </authorList>
    </citation>
    <scope>NUCLEOTIDE SEQUENCE [LARGE SCALE GENOMIC DNA]</scope>
    <source>
        <strain evidence="3 4">1E403</strain>
    </source>
</reference>
<evidence type="ECO:0000313" key="4">
    <source>
        <dbReference type="Proteomes" id="UP000287527"/>
    </source>
</evidence>
<accession>A0A3S4T1I5</accession>
<dbReference type="Proteomes" id="UP000287527">
    <property type="component" value="Unassembled WGS sequence"/>
</dbReference>
<feature type="chain" id="PRO_5018753985" evidence="2">
    <location>
        <begin position="20"/>
        <end position="147"/>
    </location>
</feature>
<protein>
    <submittedName>
        <fullName evidence="3">Sensor of ECF-type sigma factor</fullName>
    </submittedName>
</protein>
<comment type="caution">
    <text evidence="3">The sequence shown here is derived from an EMBL/GenBank/DDBJ whole genome shotgun (WGS) entry which is preliminary data.</text>
</comment>
<evidence type="ECO:0000313" key="3">
    <source>
        <dbReference type="EMBL" id="RWX00451.1"/>
    </source>
</evidence>
<keyword evidence="4" id="KW-1185">Reference proteome</keyword>
<evidence type="ECO:0000256" key="1">
    <source>
        <dbReference type="SAM" id="Coils"/>
    </source>
</evidence>
<organism evidence="3 4">
    <name type="scientific">Flavobacterium cerinum</name>
    <dbReference type="NCBI Taxonomy" id="2502784"/>
    <lineage>
        <taxon>Bacteria</taxon>
        <taxon>Pseudomonadati</taxon>
        <taxon>Bacteroidota</taxon>
        <taxon>Flavobacteriia</taxon>
        <taxon>Flavobacteriales</taxon>
        <taxon>Flavobacteriaceae</taxon>
        <taxon>Flavobacterium</taxon>
    </lineage>
</organism>
<proteinExistence type="predicted"/>
<feature type="coiled-coil region" evidence="1">
    <location>
        <begin position="90"/>
        <end position="147"/>
    </location>
</feature>
<sequence length="147" mass="17230">MKIKYVLPFFLLFTMCVFGQMDRKDQDQIRAVKSSRIATSLNLTSAEAAKFWPMYLACEEKTYDINYNKIRPITIKLEEKGIDSFTPKDAQLLLMQLESAEDEIFKLKKKLMTDLRPIIGPKKVLKLRKAEDEFNRMLMNKLKAKKD</sequence>
<dbReference type="EMBL" id="SBII01000005">
    <property type="protein sequence ID" value="RWX00451.1"/>
    <property type="molecule type" value="Genomic_DNA"/>
</dbReference>
<name>A0A3S4T1I5_9FLAO</name>
<dbReference type="AlphaFoldDB" id="A0A3S4T1I5"/>
<keyword evidence="1" id="KW-0175">Coiled coil</keyword>
<dbReference type="RefSeq" id="WP_164879139.1">
    <property type="nucleotide sequence ID" value="NZ_SBII01000005.1"/>
</dbReference>
<feature type="signal peptide" evidence="2">
    <location>
        <begin position="1"/>
        <end position="19"/>
    </location>
</feature>